<dbReference type="Proteomes" id="UP000215059">
    <property type="component" value="Unassembled WGS sequence"/>
</dbReference>
<evidence type="ECO:0000313" key="3">
    <source>
        <dbReference type="EMBL" id="OYD57916.1"/>
    </source>
</evidence>
<feature type="transmembrane region" description="Helical" evidence="2">
    <location>
        <begin position="140"/>
        <end position="164"/>
    </location>
</feature>
<feature type="transmembrane region" description="Helical" evidence="2">
    <location>
        <begin position="222"/>
        <end position="245"/>
    </location>
</feature>
<protein>
    <submittedName>
        <fullName evidence="3">MFS transporter</fullName>
    </submittedName>
</protein>
<dbReference type="InterPro" id="IPR036259">
    <property type="entry name" value="MFS_trans_sf"/>
</dbReference>
<feature type="transmembrane region" description="Helical" evidence="2">
    <location>
        <begin position="283"/>
        <end position="304"/>
    </location>
</feature>
<dbReference type="PANTHER" id="PTHR23526:SF2">
    <property type="entry name" value="MAJOR FACILITATOR SUPERFAMILY (MFS) PROFILE DOMAIN-CONTAINING PROTEIN"/>
    <property type="match status" value="1"/>
</dbReference>
<dbReference type="InterPro" id="IPR011701">
    <property type="entry name" value="MFS"/>
</dbReference>
<feature type="transmembrane region" description="Helical" evidence="2">
    <location>
        <begin position="12"/>
        <end position="31"/>
    </location>
</feature>
<dbReference type="GO" id="GO:0022857">
    <property type="term" value="F:transmembrane transporter activity"/>
    <property type="evidence" value="ECO:0007669"/>
    <property type="project" value="InterPro"/>
</dbReference>
<reference evidence="3 4" key="1">
    <citation type="submission" date="2017-07" db="EMBL/GenBank/DDBJ databases">
        <title>Fictibacillus sp. nov. GDSW-R2A3 Genome sequencing and assembly.</title>
        <authorList>
            <person name="Mayilraj S."/>
        </authorList>
    </citation>
    <scope>NUCLEOTIDE SEQUENCE [LARGE SCALE GENOMIC DNA]</scope>
    <source>
        <strain evidence="3 4">GDSW-R2A3</strain>
    </source>
</reference>
<dbReference type="EMBL" id="NOII01000002">
    <property type="protein sequence ID" value="OYD57916.1"/>
    <property type="molecule type" value="Genomic_DNA"/>
</dbReference>
<feature type="transmembrane region" description="Helical" evidence="2">
    <location>
        <begin position="251"/>
        <end position="271"/>
    </location>
</feature>
<keyword evidence="2" id="KW-0472">Membrane</keyword>
<comment type="caution">
    <text evidence="3">The sequence shown here is derived from an EMBL/GenBank/DDBJ whole genome shotgun (WGS) entry which is preliminary data.</text>
</comment>
<evidence type="ECO:0000256" key="2">
    <source>
        <dbReference type="SAM" id="Phobius"/>
    </source>
</evidence>
<feature type="transmembrane region" description="Helical" evidence="2">
    <location>
        <begin position="106"/>
        <end position="128"/>
    </location>
</feature>
<dbReference type="PANTHER" id="PTHR23526">
    <property type="entry name" value="INTEGRAL MEMBRANE TRANSPORT PROTEIN-RELATED"/>
    <property type="match status" value="1"/>
</dbReference>
<evidence type="ECO:0000256" key="1">
    <source>
        <dbReference type="ARBA" id="ARBA00004651"/>
    </source>
</evidence>
<dbReference type="RefSeq" id="WP_094251949.1">
    <property type="nucleotide sequence ID" value="NZ_JBHLXL010000001.1"/>
</dbReference>
<feature type="transmembrane region" description="Helical" evidence="2">
    <location>
        <begin position="352"/>
        <end position="371"/>
    </location>
</feature>
<feature type="transmembrane region" description="Helical" evidence="2">
    <location>
        <begin position="51"/>
        <end position="68"/>
    </location>
</feature>
<feature type="transmembrane region" description="Helical" evidence="2">
    <location>
        <begin position="377"/>
        <end position="395"/>
    </location>
</feature>
<gene>
    <name evidence="3" type="ORF">CGZ90_08420</name>
</gene>
<accession>A0A235F9E1</accession>
<organism evidence="3 4">
    <name type="scientific">Fictibacillus aquaticus</name>
    <dbReference type="NCBI Taxonomy" id="2021314"/>
    <lineage>
        <taxon>Bacteria</taxon>
        <taxon>Bacillati</taxon>
        <taxon>Bacillota</taxon>
        <taxon>Bacilli</taxon>
        <taxon>Bacillales</taxon>
        <taxon>Fictibacillaceae</taxon>
        <taxon>Fictibacillus</taxon>
    </lineage>
</organism>
<dbReference type="Pfam" id="PF07690">
    <property type="entry name" value="MFS_1"/>
    <property type="match status" value="1"/>
</dbReference>
<proteinExistence type="predicted"/>
<name>A0A235F9E1_9BACL</name>
<dbReference type="GO" id="GO:0005886">
    <property type="term" value="C:plasma membrane"/>
    <property type="evidence" value="ECO:0007669"/>
    <property type="project" value="UniProtKB-SubCell"/>
</dbReference>
<dbReference type="Gene3D" id="1.20.1250.20">
    <property type="entry name" value="MFS general substrate transporter like domains"/>
    <property type="match status" value="1"/>
</dbReference>
<sequence>MRYKQLKQEGHITRSLILLLVIGGLFAMSTALSNTFVNIYLWRQSGEIMDIAFYNLSIVVAQPVAFVLSGKLAKIVDRVVIIRIGIVIFSMFYVSVLALGTHSADFLLLLGFLLGTGLGFYWLAFNVLTFEVTEPENRDFFNGFLGILTSLSGMLGPFSAGWIITRMDKSHGYQTIFSISLLLFLCGVVISFFLTRRKAEGRYDLAAAFSVRKENKDWKRLLSAHFFQGLREGTFVFIIVIWVFLSGDGELGLGFFGFAQSAVSFAGYYIVSRFLRREWRMKGIFYGGMILFLSPFLLLTPLSFPVLLGYGMLVSIAYPLLLVPYVSVTYDIIGRCRDAGEKRVEYIVVREFFLNGGRITSIVIFLLFLSVMPEGRLPLLLPLLGSGHFLIYFCLKKISLNHFGKCNAAEGPVLELDENADNNK</sequence>
<dbReference type="InterPro" id="IPR052528">
    <property type="entry name" value="Sugar_transport-like"/>
</dbReference>
<evidence type="ECO:0000313" key="4">
    <source>
        <dbReference type="Proteomes" id="UP000215059"/>
    </source>
</evidence>
<keyword evidence="2" id="KW-1133">Transmembrane helix</keyword>
<keyword evidence="4" id="KW-1185">Reference proteome</keyword>
<dbReference type="OrthoDB" id="2086294at2"/>
<keyword evidence="2" id="KW-0812">Transmembrane</keyword>
<dbReference type="SUPFAM" id="SSF103473">
    <property type="entry name" value="MFS general substrate transporter"/>
    <property type="match status" value="1"/>
</dbReference>
<comment type="subcellular location">
    <subcellularLocation>
        <location evidence="1">Cell membrane</location>
        <topology evidence="1">Multi-pass membrane protein</topology>
    </subcellularLocation>
</comment>
<feature type="transmembrane region" description="Helical" evidence="2">
    <location>
        <begin position="310"/>
        <end position="332"/>
    </location>
</feature>
<dbReference type="AlphaFoldDB" id="A0A235F9E1"/>
<feature type="transmembrane region" description="Helical" evidence="2">
    <location>
        <begin position="176"/>
        <end position="195"/>
    </location>
</feature>
<feature type="transmembrane region" description="Helical" evidence="2">
    <location>
        <begin position="80"/>
        <end position="100"/>
    </location>
</feature>